<evidence type="ECO:0000256" key="13">
    <source>
        <dbReference type="HAMAP-Rule" id="MF_00328"/>
    </source>
</evidence>
<organism evidence="15 16">
    <name type="scientific">Blastopirellula marina</name>
    <dbReference type="NCBI Taxonomy" id="124"/>
    <lineage>
        <taxon>Bacteria</taxon>
        <taxon>Pseudomonadati</taxon>
        <taxon>Planctomycetota</taxon>
        <taxon>Planctomycetia</taxon>
        <taxon>Pirellulales</taxon>
        <taxon>Pirellulaceae</taxon>
        <taxon>Blastopirellula</taxon>
    </lineage>
</organism>
<dbReference type="InterPro" id="IPR008144">
    <property type="entry name" value="Guanylate_kin-like_dom"/>
</dbReference>
<dbReference type="InterPro" id="IPR027417">
    <property type="entry name" value="P-loop_NTPase"/>
</dbReference>
<evidence type="ECO:0000256" key="7">
    <source>
        <dbReference type="ARBA" id="ARBA00022679"/>
    </source>
</evidence>
<dbReference type="Proteomes" id="UP000239388">
    <property type="component" value="Unassembled WGS sequence"/>
</dbReference>
<evidence type="ECO:0000256" key="3">
    <source>
        <dbReference type="ARBA" id="ARBA00005790"/>
    </source>
</evidence>
<dbReference type="Gene3D" id="3.40.50.300">
    <property type="entry name" value="P-loop containing nucleotide triphosphate hydrolases"/>
    <property type="match status" value="1"/>
</dbReference>
<dbReference type="PANTHER" id="PTHR23117">
    <property type="entry name" value="GUANYLATE KINASE-RELATED"/>
    <property type="match status" value="1"/>
</dbReference>
<keyword evidence="6 13" id="KW-0963">Cytoplasm</keyword>
<keyword evidence="10 13" id="KW-0067">ATP-binding</keyword>
<dbReference type="RefSeq" id="WP_105353496.1">
    <property type="nucleotide sequence ID" value="NZ_PUIB01000011.1"/>
</dbReference>
<evidence type="ECO:0000256" key="11">
    <source>
        <dbReference type="ARBA" id="ARBA00030128"/>
    </source>
</evidence>
<dbReference type="GO" id="GO:0004385">
    <property type="term" value="F:GMP kinase activity"/>
    <property type="evidence" value="ECO:0007669"/>
    <property type="project" value="UniProtKB-UniRule"/>
</dbReference>
<dbReference type="PANTHER" id="PTHR23117:SF13">
    <property type="entry name" value="GUANYLATE KINASE"/>
    <property type="match status" value="1"/>
</dbReference>
<dbReference type="SMART" id="SM00072">
    <property type="entry name" value="GuKc"/>
    <property type="match status" value="1"/>
</dbReference>
<dbReference type="GO" id="GO:0005524">
    <property type="term" value="F:ATP binding"/>
    <property type="evidence" value="ECO:0007669"/>
    <property type="project" value="UniProtKB-UniRule"/>
</dbReference>
<dbReference type="HAMAP" id="MF_00328">
    <property type="entry name" value="Guanylate_kinase"/>
    <property type="match status" value="1"/>
</dbReference>
<feature type="domain" description="Guanylate kinase-like" evidence="14">
    <location>
        <begin position="7"/>
        <end position="190"/>
    </location>
</feature>
<protein>
    <recommendedName>
        <fullName evidence="5 13">Guanylate kinase</fullName>
        <ecNumber evidence="4 13">2.7.4.8</ecNumber>
    </recommendedName>
    <alternativeName>
        <fullName evidence="11 13">GMP kinase</fullName>
    </alternativeName>
</protein>
<gene>
    <name evidence="13" type="primary">gmk</name>
    <name evidence="15" type="ORF">C5Y98_09240</name>
</gene>
<dbReference type="PROSITE" id="PS00856">
    <property type="entry name" value="GUANYLATE_KINASE_1"/>
    <property type="match status" value="1"/>
</dbReference>
<evidence type="ECO:0000256" key="12">
    <source>
        <dbReference type="ARBA" id="ARBA00048594"/>
    </source>
</evidence>
<name>A0A2S8G1U6_9BACT</name>
<evidence type="ECO:0000313" key="16">
    <source>
        <dbReference type="Proteomes" id="UP000239388"/>
    </source>
</evidence>
<evidence type="ECO:0000256" key="5">
    <source>
        <dbReference type="ARBA" id="ARBA00016296"/>
    </source>
</evidence>
<evidence type="ECO:0000256" key="8">
    <source>
        <dbReference type="ARBA" id="ARBA00022741"/>
    </source>
</evidence>
<dbReference type="PROSITE" id="PS50052">
    <property type="entry name" value="GUANYLATE_KINASE_2"/>
    <property type="match status" value="1"/>
</dbReference>
<evidence type="ECO:0000259" key="14">
    <source>
        <dbReference type="PROSITE" id="PS50052"/>
    </source>
</evidence>
<dbReference type="NCBIfam" id="TIGR03263">
    <property type="entry name" value="guanyl_kin"/>
    <property type="match status" value="1"/>
</dbReference>
<sequence>MNSEAPGILVILSGPSGVGKTTIVRKLLALGTPPIELSISATTRSPRSGEQNGVDYHFLTKEEFERRQAAGEFLEFVEVFRTGHYYGTLRSEVEARLAKGISVLLEIDVEGAAKVAQQYPEAITIFLSPESAEELERRLRDRGTETEEAIQRRLETAKNEMEAAAWYSYRVLNMADAADNTVTQLADIIRQEKEKRCSKN</sequence>
<evidence type="ECO:0000256" key="9">
    <source>
        <dbReference type="ARBA" id="ARBA00022777"/>
    </source>
</evidence>
<dbReference type="InterPro" id="IPR008145">
    <property type="entry name" value="GK/Ca_channel_bsu"/>
</dbReference>
<dbReference type="Pfam" id="PF00625">
    <property type="entry name" value="Guanylate_kin"/>
    <property type="match status" value="1"/>
</dbReference>
<feature type="binding site" evidence="13">
    <location>
        <begin position="14"/>
        <end position="21"/>
    </location>
    <ligand>
        <name>ATP</name>
        <dbReference type="ChEBI" id="CHEBI:30616"/>
    </ligand>
</feature>
<keyword evidence="8 13" id="KW-0547">Nucleotide-binding</keyword>
<keyword evidence="7 13" id="KW-0808">Transferase</keyword>
<dbReference type="OrthoDB" id="9808150at2"/>
<dbReference type="EMBL" id="PUIB01000011">
    <property type="protein sequence ID" value="PQO38241.1"/>
    <property type="molecule type" value="Genomic_DNA"/>
</dbReference>
<dbReference type="InterPro" id="IPR020590">
    <property type="entry name" value="Guanylate_kinase_CS"/>
</dbReference>
<comment type="similarity">
    <text evidence="3 13">Belongs to the guanylate kinase family.</text>
</comment>
<evidence type="ECO:0000256" key="10">
    <source>
        <dbReference type="ARBA" id="ARBA00022840"/>
    </source>
</evidence>
<comment type="function">
    <text evidence="1 13">Essential for recycling GMP and indirectly, cGMP.</text>
</comment>
<comment type="subcellular location">
    <subcellularLocation>
        <location evidence="2 13">Cytoplasm</location>
    </subcellularLocation>
</comment>
<evidence type="ECO:0000313" key="15">
    <source>
        <dbReference type="EMBL" id="PQO38241.1"/>
    </source>
</evidence>
<dbReference type="SUPFAM" id="SSF52540">
    <property type="entry name" value="P-loop containing nucleoside triphosphate hydrolases"/>
    <property type="match status" value="1"/>
</dbReference>
<dbReference type="EC" id="2.7.4.8" evidence="4 13"/>
<dbReference type="InterPro" id="IPR017665">
    <property type="entry name" value="Guanylate_kinase"/>
</dbReference>
<dbReference type="Gene3D" id="3.30.63.10">
    <property type="entry name" value="Guanylate Kinase phosphate binding domain"/>
    <property type="match status" value="1"/>
</dbReference>
<keyword evidence="9 13" id="KW-0418">Kinase</keyword>
<accession>A0A2S8G1U6</accession>
<dbReference type="AlphaFoldDB" id="A0A2S8G1U6"/>
<evidence type="ECO:0000256" key="2">
    <source>
        <dbReference type="ARBA" id="ARBA00004496"/>
    </source>
</evidence>
<evidence type="ECO:0000256" key="6">
    <source>
        <dbReference type="ARBA" id="ARBA00022490"/>
    </source>
</evidence>
<comment type="caution">
    <text evidence="15">The sequence shown here is derived from an EMBL/GenBank/DDBJ whole genome shotgun (WGS) entry which is preliminary data.</text>
</comment>
<dbReference type="FunFam" id="3.30.63.10:FF:000005">
    <property type="entry name" value="Guanylate kinase"/>
    <property type="match status" value="1"/>
</dbReference>
<comment type="catalytic activity">
    <reaction evidence="12 13">
        <text>GMP + ATP = GDP + ADP</text>
        <dbReference type="Rhea" id="RHEA:20780"/>
        <dbReference type="ChEBI" id="CHEBI:30616"/>
        <dbReference type="ChEBI" id="CHEBI:58115"/>
        <dbReference type="ChEBI" id="CHEBI:58189"/>
        <dbReference type="ChEBI" id="CHEBI:456216"/>
        <dbReference type="EC" id="2.7.4.8"/>
    </reaction>
</comment>
<dbReference type="CDD" id="cd00071">
    <property type="entry name" value="GMPK"/>
    <property type="match status" value="1"/>
</dbReference>
<evidence type="ECO:0000256" key="4">
    <source>
        <dbReference type="ARBA" id="ARBA00012961"/>
    </source>
</evidence>
<reference evidence="15 16" key="1">
    <citation type="submission" date="2018-02" db="EMBL/GenBank/DDBJ databases">
        <title>Comparative genomes isolates from brazilian mangrove.</title>
        <authorList>
            <person name="Araujo J.E."/>
            <person name="Taketani R.G."/>
            <person name="Silva M.C.P."/>
            <person name="Loureco M.V."/>
            <person name="Andreote F.D."/>
        </authorList>
    </citation>
    <scope>NUCLEOTIDE SEQUENCE [LARGE SCALE GENOMIC DNA]</scope>
    <source>
        <strain evidence="15 16">NAP PRIS-MGV</strain>
    </source>
</reference>
<dbReference type="GO" id="GO:0005829">
    <property type="term" value="C:cytosol"/>
    <property type="evidence" value="ECO:0007669"/>
    <property type="project" value="TreeGrafter"/>
</dbReference>
<proteinExistence type="inferred from homology"/>
<evidence type="ECO:0000256" key="1">
    <source>
        <dbReference type="ARBA" id="ARBA00003531"/>
    </source>
</evidence>